<dbReference type="Gene3D" id="1.10.260.40">
    <property type="entry name" value="lambda repressor-like DNA-binding domains"/>
    <property type="match status" value="1"/>
</dbReference>
<feature type="region of interest" description="Disordered" evidence="1">
    <location>
        <begin position="76"/>
        <end position="124"/>
    </location>
</feature>
<proteinExistence type="predicted"/>
<sequence>MVNTEEFTNRLQKIIEYYDLSASSFADKIEVGRSSISHLLSGRNKPSLEFVMKIVKTFPEVELYWLLNGKGEFPKRDQAFEKKEEPKAETKQQSTTATKNSDNDLFTESQDNNKEQRNRTPIIPNNGKKIARVIIFYEDGTFDAFEN</sequence>
<dbReference type="SMART" id="SM00530">
    <property type="entry name" value="HTH_XRE"/>
    <property type="match status" value="1"/>
</dbReference>
<evidence type="ECO:0000259" key="2">
    <source>
        <dbReference type="PROSITE" id="PS50943"/>
    </source>
</evidence>
<accession>A0ABV8HCH0</accession>
<dbReference type="CDD" id="cd00093">
    <property type="entry name" value="HTH_XRE"/>
    <property type="match status" value="1"/>
</dbReference>
<dbReference type="Pfam" id="PF01381">
    <property type="entry name" value="HTH_3"/>
    <property type="match status" value="1"/>
</dbReference>
<evidence type="ECO:0000256" key="1">
    <source>
        <dbReference type="SAM" id="MobiDB-lite"/>
    </source>
</evidence>
<dbReference type="SUPFAM" id="SSF47413">
    <property type="entry name" value="lambda repressor-like DNA-binding domains"/>
    <property type="match status" value="1"/>
</dbReference>
<dbReference type="InterPro" id="IPR001387">
    <property type="entry name" value="Cro/C1-type_HTH"/>
</dbReference>
<dbReference type="Proteomes" id="UP001595793">
    <property type="component" value="Unassembled WGS sequence"/>
</dbReference>
<reference evidence="4" key="1">
    <citation type="journal article" date="2019" name="Int. J. Syst. Evol. Microbiol.">
        <title>The Global Catalogue of Microorganisms (GCM) 10K type strain sequencing project: providing services to taxonomists for standard genome sequencing and annotation.</title>
        <authorList>
            <consortium name="The Broad Institute Genomics Platform"/>
            <consortium name="The Broad Institute Genome Sequencing Center for Infectious Disease"/>
            <person name="Wu L."/>
            <person name="Ma J."/>
        </authorList>
    </citation>
    <scope>NUCLEOTIDE SEQUENCE [LARGE SCALE GENOMIC DNA]</scope>
    <source>
        <strain evidence="4">CECT 9128</strain>
    </source>
</reference>
<dbReference type="RefSeq" id="WP_290231881.1">
    <property type="nucleotide sequence ID" value="NZ_JAUFPZ010000002.1"/>
</dbReference>
<dbReference type="EMBL" id="JBHSAS010000034">
    <property type="protein sequence ID" value="MFC4029779.1"/>
    <property type="molecule type" value="Genomic_DNA"/>
</dbReference>
<protein>
    <submittedName>
        <fullName evidence="3">Helix-turn-helix transcriptional regulator</fullName>
    </submittedName>
</protein>
<gene>
    <name evidence="3" type="ORF">ACFOS1_20345</name>
</gene>
<feature type="domain" description="HTH cro/C1-type" evidence="2">
    <location>
        <begin position="11"/>
        <end position="66"/>
    </location>
</feature>
<feature type="compositionally biased region" description="Polar residues" evidence="1">
    <location>
        <begin position="91"/>
        <end position="110"/>
    </location>
</feature>
<feature type="compositionally biased region" description="Basic and acidic residues" evidence="1">
    <location>
        <begin position="76"/>
        <end position="90"/>
    </location>
</feature>
<keyword evidence="4" id="KW-1185">Reference proteome</keyword>
<evidence type="ECO:0000313" key="3">
    <source>
        <dbReference type="EMBL" id="MFC4029779.1"/>
    </source>
</evidence>
<name>A0ABV8HCH0_9FLAO</name>
<evidence type="ECO:0000313" key="4">
    <source>
        <dbReference type="Proteomes" id="UP001595793"/>
    </source>
</evidence>
<dbReference type="InterPro" id="IPR010982">
    <property type="entry name" value="Lambda_DNA-bd_dom_sf"/>
</dbReference>
<comment type="caution">
    <text evidence="3">The sequence shown here is derived from an EMBL/GenBank/DDBJ whole genome shotgun (WGS) entry which is preliminary data.</text>
</comment>
<organism evidence="3 4">
    <name type="scientific">Zunongwangia endophytica</name>
    <dbReference type="NCBI Taxonomy" id="1808945"/>
    <lineage>
        <taxon>Bacteria</taxon>
        <taxon>Pseudomonadati</taxon>
        <taxon>Bacteroidota</taxon>
        <taxon>Flavobacteriia</taxon>
        <taxon>Flavobacteriales</taxon>
        <taxon>Flavobacteriaceae</taxon>
        <taxon>Zunongwangia</taxon>
    </lineage>
</organism>
<dbReference type="PROSITE" id="PS50943">
    <property type="entry name" value="HTH_CROC1"/>
    <property type="match status" value="1"/>
</dbReference>